<evidence type="ECO:0000256" key="12">
    <source>
        <dbReference type="RuleBase" id="RU010713"/>
    </source>
</evidence>
<organism evidence="13 14">
    <name type="scientific">Asbolus verrucosus</name>
    <name type="common">Desert ironclad beetle</name>
    <dbReference type="NCBI Taxonomy" id="1661398"/>
    <lineage>
        <taxon>Eukaryota</taxon>
        <taxon>Metazoa</taxon>
        <taxon>Ecdysozoa</taxon>
        <taxon>Arthropoda</taxon>
        <taxon>Hexapoda</taxon>
        <taxon>Insecta</taxon>
        <taxon>Pterygota</taxon>
        <taxon>Neoptera</taxon>
        <taxon>Endopterygota</taxon>
        <taxon>Coleoptera</taxon>
        <taxon>Polyphaga</taxon>
        <taxon>Cucujiformia</taxon>
        <taxon>Tenebrionidae</taxon>
        <taxon>Pimeliinae</taxon>
        <taxon>Asbolus</taxon>
    </lineage>
</organism>
<dbReference type="PANTHER" id="PTHR11893:SF41">
    <property type="entry name" value="INNEXIN INX2"/>
    <property type="match status" value="1"/>
</dbReference>
<evidence type="ECO:0000256" key="3">
    <source>
        <dbReference type="ARBA" id="ARBA00022448"/>
    </source>
</evidence>
<dbReference type="GO" id="GO:0034220">
    <property type="term" value="P:monoatomic ion transmembrane transport"/>
    <property type="evidence" value="ECO:0007669"/>
    <property type="project" value="UniProtKB-KW"/>
</dbReference>
<dbReference type="GO" id="GO:0007602">
    <property type="term" value="P:phototransduction"/>
    <property type="evidence" value="ECO:0007669"/>
    <property type="project" value="TreeGrafter"/>
</dbReference>
<proteinExistence type="inferred from homology"/>
<feature type="transmembrane region" description="Helical" evidence="12">
    <location>
        <begin position="275"/>
        <end position="299"/>
    </location>
</feature>
<evidence type="ECO:0000313" key="14">
    <source>
        <dbReference type="Proteomes" id="UP000292052"/>
    </source>
</evidence>
<evidence type="ECO:0000256" key="2">
    <source>
        <dbReference type="ARBA" id="ARBA00004651"/>
    </source>
</evidence>
<keyword evidence="10 12" id="KW-0472">Membrane</keyword>
<dbReference type="Proteomes" id="UP000292052">
    <property type="component" value="Unassembled WGS sequence"/>
</dbReference>
<comment type="subcellular location">
    <subcellularLocation>
        <location evidence="1">Cell junction</location>
        <location evidence="1">Gap junction</location>
    </subcellularLocation>
    <subcellularLocation>
        <location evidence="2 12">Cell membrane</location>
        <topology evidence="2 12">Multi-pass membrane protein</topology>
    </subcellularLocation>
</comment>
<keyword evidence="8 12" id="KW-1133">Transmembrane helix</keyword>
<dbReference type="PROSITE" id="PS51013">
    <property type="entry name" value="PANNEXIN"/>
    <property type="match status" value="1"/>
</dbReference>
<comment type="caution">
    <text evidence="13">The sequence shown here is derived from an EMBL/GenBank/DDBJ whole genome shotgun (WGS) entry which is preliminary data.</text>
</comment>
<evidence type="ECO:0000256" key="11">
    <source>
        <dbReference type="ARBA" id="ARBA00023303"/>
    </source>
</evidence>
<protein>
    <recommendedName>
        <fullName evidence="12">Innexin</fullName>
    </recommendedName>
</protein>
<gene>
    <name evidence="12" type="primary">inx</name>
    <name evidence="13" type="ORF">BDFB_002941</name>
</gene>
<feature type="transmembrane region" description="Helical" evidence="12">
    <location>
        <begin position="26"/>
        <end position="43"/>
    </location>
</feature>
<comment type="similarity">
    <text evidence="12">Belongs to the pannexin family.</text>
</comment>
<keyword evidence="7" id="KW-0965">Cell junction</keyword>
<evidence type="ECO:0000256" key="7">
    <source>
        <dbReference type="ARBA" id="ARBA00022949"/>
    </source>
</evidence>
<dbReference type="AlphaFoldDB" id="A0A482VC95"/>
<dbReference type="PANTHER" id="PTHR11893">
    <property type="entry name" value="INNEXIN"/>
    <property type="match status" value="1"/>
</dbReference>
<evidence type="ECO:0000256" key="10">
    <source>
        <dbReference type="ARBA" id="ARBA00023136"/>
    </source>
</evidence>
<evidence type="ECO:0000313" key="13">
    <source>
        <dbReference type="EMBL" id="RZB40906.1"/>
    </source>
</evidence>
<keyword evidence="9 12" id="KW-0406">Ion transport</keyword>
<name>A0A482VC95_ASBVE</name>
<dbReference type="GO" id="GO:0005886">
    <property type="term" value="C:plasma membrane"/>
    <property type="evidence" value="ECO:0007669"/>
    <property type="project" value="UniProtKB-SubCell"/>
</dbReference>
<feature type="transmembrane region" description="Helical" evidence="12">
    <location>
        <begin position="195"/>
        <end position="213"/>
    </location>
</feature>
<keyword evidence="5 12" id="KW-0812">Transmembrane</keyword>
<comment type="function">
    <text evidence="12">Structural component of the gap junctions.</text>
</comment>
<evidence type="ECO:0000256" key="9">
    <source>
        <dbReference type="ARBA" id="ARBA00023065"/>
    </source>
</evidence>
<keyword evidence="6" id="KW-0303">Gap junction</keyword>
<accession>A0A482VC95</accession>
<dbReference type="GO" id="GO:0005921">
    <property type="term" value="C:gap junction"/>
    <property type="evidence" value="ECO:0007669"/>
    <property type="project" value="UniProtKB-SubCell"/>
</dbReference>
<evidence type="ECO:0000256" key="6">
    <source>
        <dbReference type="ARBA" id="ARBA00022868"/>
    </source>
</evidence>
<keyword evidence="4" id="KW-1003">Cell membrane</keyword>
<dbReference type="EMBL" id="QDEB01114899">
    <property type="protein sequence ID" value="RZB40906.1"/>
    <property type="molecule type" value="Genomic_DNA"/>
</dbReference>
<keyword evidence="14" id="KW-1185">Reference proteome</keyword>
<evidence type="ECO:0000256" key="1">
    <source>
        <dbReference type="ARBA" id="ARBA00004610"/>
    </source>
</evidence>
<sequence length="373" mass="43805">MMDFLNSFKSLIKLEQIRTDNNVFRLHYKLTVIVLIVFSILLTSKQYFGDPIQCQVTDKDMKDLIQTYCWIYGTYVVKHTLADEVKGIPGLGTDRRQVAPWIRQLEAGPDDDIIWHKYYQWVCIVFCFQALLFYMPRYLWKTWEGGRLRQLVNDLNTPLVTAAWNQTTKTQLVQYLICGKYQNNLYALRYSVCEFLNLINVVLQIFLMDWFLGGQFSFYGLAMLTSGEINPMTQAFPKLTKCQFWKYGHSGSLENRDALCVLSLNVLNEKLFLVLWFWLFILSVVTLLSLIYRLFVIFVPKLRVYLLMAQARFIGNKHASLIINRMQYGDFFLLYHVGKNINPIIFRELVLGIYETLKTKHPYVYPGVEVNTI</sequence>
<evidence type="ECO:0000256" key="8">
    <source>
        <dbReference type="ARBA" id="ARBA00022989"/>
    </source>
</evidence>
<keyword evidence="3 12" id="KW-0813">Transport</keyword>
<reference evidence="13 14" key="1">
    <citation type="submission" date="2017-03" db="EMBL/GenBank/DDBJ databases">
        <title>Genome of the blue death feigning beetle - Asbolus verrucosus.</title>
        <authorList>
            <person name="Rider S.D."/>
        </authorList>
    </citation>
    <scope>NUCLEOTIDE SEQUENCE [LARGE SCALE GENOMIC DNA]</scope>
    <source>
        <strain evidence="13">Butters</strain>
        <tissue evidence="13">Head and leg muscle</tissue>
    </source>
</reference>
<dbReference type="PRINTS" id="PR01262">
    <property type="entry name" value="INNEXIN"/>
</dbReference>
<dbReference type="STRING" id="1661398.A0A482VC95"/>
<dbReference type="Pfam" id="PF00876">
    <property type="entry name" value="Innexin"/>
    <property type="match status" value="1"/>
</dbReference>
<evidence type="ECO:0000256" key="4">
    <source>
        <dbReference type="ARBA" id="ARBA00022475"/>
    </source>
</evidence>
<keyword evidence="11 12" id="KW-0407">Ion channel</keyword>
<dbReference type="InterPro" id="IPR000990">
    <property type="entry name" value="Innexin"/>
</dbReference>
<evidence type="ECO:0000256" key="5">
    <source>
        <dbReference type="ARBA" id="ARBA00022692"/>
    </source>
</evidence>
<feature type="transmembrane region" description="Helical" evidence="12">
    <location>
        <begin position="118"/>
        <end position="140"/>
    </location>
</feature>
<dbReference type="GO" id="GO:0005243">
    <property type="term" value="F:gap junction channel activity"/>
    <property type="evidence" value="ECO:0007669"/>
    <property type="project" value="TreeGrafter"/>
</dbReference>
<dbReference type="OrthoDB" id="5867527at2759"/>